<dbReference type="EMBL" id="PSYR01000001">
    <property type="protein sequence ID" value="RCN58561.1"/>
    <property type="molecule type" value="Genomic_DNA"/>
</dbReference>
<keyword evidence="2" id="KW-1185">Reference proteome</keyword>
<dbReference type="OrthoDB" id="7061165at2"/>
<evidence type="ECO:0000313" key="1">
    <source>
        <dbReference type="EMBL" id="RCN58561.1"/>
    </source>
</evidence>
<dbReference type="RefSeq" id="WP_083995786.1">
    <property type="nucleotide sequence ID" value="NZ_CP080624.1"/>
</dbReference>
<reference evidence="1 2" key="1">
    <citation type="submission" date="2018-02" db="EMBL/GenBank/DDBJ databases">
        <title>Insights into the biology of acidophilic members of the Acidiferrobacteraceae family derived from comparative genomic analyses.</title>
        <authorList>
            <person name="Issotta F."/>
            <person name="Thyssen C."/>
            <person name="Mena C."/>
            <person name="Moya A."/>
            <person name="Bellenberg S."/>
            <person name="Sproer C."/>
            <person name="Covarrubias P.C."/>
            <person name="Sand W."/>
            <person name="Quatrini R."/>
            <person name="Vera M."/>
        </authorList>
    </citation>
    <scope>NUCLEOTIDE SEQUENCE [LARGE SCALE GENOMIC DNA]</scope>
    <source>
        <strain evidence="2">m-1</strain>
    </source>
</reference>
<dbReference type="AlphaFoldDB" id="A0A368HGP8"/>
<name>A0A368HGP8_9GAMM</name>
<proteinExistence type="predicted"/>
<dbReference type="Proteomes" id="UP000253250">
    <property type="component" value="Unassembled WGS sequence"/>
</dbReference>
<comment type="caution">
    <text evidence="1">The sequence shown here is derived from an EMBL/GenBank/DDBJ whole genome shotgun (WGS) entry which is preliminary data.</text>
</comment>
<sequence>MTPTLYQFFHRHIQYGFKRAGLGEPETVAYVSDLLTRFAHTDALYPLYDHEQRPLSTLVQFLAEQRAAQDEDRAREIVIVRHLAEYALFMSGFFRERLRSRGQLSYYADHGRSAFAQTADLERNSGRARVYWRLQQDFARVAEAVDDIRRHRLPLPPEACAERPLAALWRR</sequence>
<organism evidence="1 2">
    <name type="scientific">Acidiferrobacter thiooxydans</name>
    <dbReference type="NCBI Taxonomy" id="163359"/>
    <lineage>
        <taxon>Bacteria</taxon>
        <taxon>Pseudomonadati</taxon>
        <taxon>Pseudomonadota</taxon>
        <taxon>Gammaproteobacteria</taxon>
        <taxon>Acidiferrobacterales</taxon>
        <taxon>Acidiferrobacteraceae</taxon>
        <taxon>Acidiferrobacter</taxon>
    </lineage>
</organism>
<gene>
    <name evidence="1" type="ORF">C4900_01850</name>
</gene>
<evidence type="ECO:0000313" key="2">
    <source>
        <dbReference type="Proteomes" id="UP000253250"/>
    </source>
</evidence>
<protein>
    <submittedName>
        <fullName evidence="1">Uncharacterized protein</fullName>
    </submittedName>
</protein>
<accession>A0A368HGP8</accession>